<gene>
    <name evidence="2" type="ORF">METZ01_LOCUS114949</name>
</gene>
<protein>
    <submittedName>
        <fullName evidence="2">Uncharacterized protein</fullName>
    </submittedName>
</protein>
<dbReference type="EMBL" id="UINC01014580">
    <property type="protein sequence ID" value="SVA62095.1"/>
    <property type="molecule type" value="Genomic_DNA"/>
</dbReference>
<keyword evidence="1" id="KW-1133">Transmembrane helix</keyword>
<accession>A0A381XBF4</accession>
<keyword evidence="1" id="KW-0472">Membrane</keyword>
<organism evidence="2">
    <name type="scientific">marine metagenome</name>
    <dbReference type="NCBI Taxonomy" id="408172"/>
    <lineage>
        <taxon>unclassified sequences</taxon>
        <taxon>metagenomes</taxon>
        <taxon>ecological metagenomes</taxon>
    </lineage>
</organism>
<evidence type="ECO:0000313" key="2">
    <source>
        <dbReference type="EMBL" id="SVA62095.1"/>
    </source>
</evidence>
<name>A0A381XBF4_9ZZZZ</name>
<feature type="transmembrane region" description="Helical" evidence="1">
    <location>
        <begin position="14"/>
        <end position="39"/>
    </location>
</feature>
<dbReference type="AlphaFoldDB" id="A0A381XBF4"/>
<reference evidence="2" key="1">
    <citation type="submission" date="2018-05" db="EMBL/GenBank/DDBJ databases">
        <authorList>
            <person name="Lanie J.A."/>
            <person name="Ng W.-L."/>
            <person name="Kazmierczak K.M."/>
            <person name="Andrzejewski T.M."/>
            <person name="Davidsen T.M."/>
            <person name="Wayne K.J."/>
            <person name="Tettelin H."/>
            <person name="Glass J.I."/>
            <person name="Rusch D."/>
            <person name="Podicherti R."/>
            <person name="Tsui H.-C.T."/>
            <person name="Winkler M.E."/>
        </authorList>
    </citation>
    <scope>NUCLEOTIDE SEQUENCE</scope>
</reference>
<proteinExistence type="predicted"/>
<keyword evidence="1" id="KW-0812">Transmembrane</keyword>
<sequence>MERVMNDAELFANWYLWLVIAAVIIVAAAVLLIAVWFAAKRILTLAVAALGLVKQIRSNTQCVWKLADTNQTAGDILNTAQSIHGHGGQVAGALHAASEQEA</sequence>
<evidence type="ECO:0000256" key="1">
    <source>
        <dbReference type="SAM" id="Phobius"/>
    </source>
</evidence>